<reference evidence="3" key="1">
    <citation type="journal article" date="2014" name="PLoS ONE">
        <title>Transcriptome-Based Identification of ABC Transporters in the Western Tarnished Plant Bug Lygus hesperus.</title>
        <authorList>
            <person name="Hull J.J."/>
            <person name="Chaney K."/>
            <person name="Geib S.M."/>
            <person name="Fabrick J.A."/>
            <person name="Brent C.S."/>
            <person name="Walsh D."/>
            <person name="Lavine L.C."/>
        </authorList>
    </citation>
    <scope>NUCLEOTIDE SEQUENCE</scope>
</reference>
<keyword evidence="2" id="KW-0472">Membrane</keyword>
<feature type="repeat" description="ANK" evidence="1">
    <location>
        <begin position="157"/>
        <end position="189"/>
    </location>
</feature>
<dbReference type="Pfam" id="PF13637">
    <property type="entry name" value="Ank_4"/>
    <property type="match status" value="1"/>
</dbReference>
<dbReference type="PROSITE" id="PS50088">
    <property type="entry name" value="ANK_REPEAT"/>
    <property type="match status" value="2"/>
</dbReference>
<name>A0A0A9YK64_LYGHE</name>
<evidence type="ECO:0000313" key="4">
    <source>
        <dbReference type="EMBL" id="JAG29926.1"/>
    </source>
</evidence>
<evidence type="ECO:0000256" key="2">
    <source>
        <dbReference type="SAM" id="Phobius"/>
    </source>
</evidence>
<feature type="transmembrane region" description="Helical" evidence="2">
    <location>
        <begin position="462"/>
        <end position="482"/>
    </location>
</feature>
<evidence type="ECO:0000313" key="3">
    <source>
        <dbReference type="EMBL" id="JAG29925.1"/>
    </source>
</evidence>
<dbReference type="GO" id="GO:0071546">
    <property type="term" value="C:pi-body"/>
    <property type="evidence" value="ECO:0007669"/>
    <property type="project" value="TreeGrafter"/>
</dbReference>
<dbReference type="InterPro" id="IPR013761">
    <property type="entry name" value="SAM/pointed_sf"/>
</dbReference>
<organism evidence="3">
    <name type="scientific">Lygus hesperus</name>
    <name type="common">Western plant bug</name>
    <dbReference type="NCBI Taxonomy" id="30085"/>
    <lineage>
        <taxon>Eukaryota</taxon>
        <taxon>Metazoa</taxon>
        <taxon>Ecdysozoa</taxon>
        <taxon>Arthropoda</taxon>
        <taxon>Hexapoda</taxon>
        <taxon>Insecta</taxon>
        <taxon>Pterygota</taxon>
        <taxon>Neoptera</taxon>
        <taxon>Paraneoptera</taxon>
        <taxon>Hemiptera</taxon>
        <taxon>Heteroptera</taxon>
        <taxon>Panheteroptera</taxon>
        <taxon>Cimicomorpha</taxon>
        <taxon>Miridae</taxon>
        <taxon>Mirini</taxon>
        <taxon>Lygus</taxon>
    </lineage>
</organism>
<dbReference type="SUPFAM" id="SSF47769">
    <property type="entry name" value="SAM/Pointed domain"/>
    <property type="match status" value="1"/>
</dbReference>
<dbReference type="Pfam" id="PF12796">
    <property type="entry name" value="Ank_2"/>
    <property type="match status" value="1"/>
</dbReference>
<dbReference type="EMBL" id="GBHO01013678">
    <property type="protein sequence ID" value="JAG29926.1"/>
    <property type="molecule type" value="Transcribed_RNA"/>
</dbReference>
<dbReference type="SMART" id="SM00248">
    <property type="entry name" value="ANK"/>
    <property type="match status" value="6"/>
</dbReference>
<dbReference type="InterPro" id="IPR036770">
    <property type="entry name" value="Ankyrin_rpt-contain_sf"/>
</dbReference>
<dbReference type="InterPro" id="IPR002110">
    <property type="entry name" value="Ankyrin_rpt"/>
</dbReference>
<keyword evidence="2" id="KW-0812">Transmembrane</keyword>
<keyword evidence="1" id="KW-0040">ANK repeat</keyword>
<reference evidence="3" key="2">
    <citation type="submission" date="2014-07" db="EMBL/GenBank/DDBJ databases">
        <authorList>
            <person name="Hull J."/>
        </authorList>
    </citation>
    <scope>NUCLEOTIDE SEQUENCE</scope>
</reference>
<evidence type="ECO:0000256" key="1">
    <source>
        <dbReference type="PROSITE-ProRule" id="PRU00023"/>
    </source>
</evidence>
<dbReference type="PANTHER" id="PTHR24157">
    <property type="entry name" value="ANKYRIN REPEAT, SAM AND BASIC LEUCINE ZIPPER DOMAIN-CONTAINING PROTEIN 1"/>
    <property type="match status" value="1"/>
</dbReference>
<dbReference type="EMBL" id="GBHO01013679">
    <property type="protein sequence ID" value="JAG29925.1"/>
    <property type="molecule type" value="Transcribed_RNA"/>
</dbReference>
<sequence length="496" mass="55081">MMELLQSVVSLQPGDSLQLGDSLQNGDSLDSGVLGPGLASIATATPELLEAALDDQLLKAVLDGDLDSARKALANGANIHMRSKLNYTPIMHAVSLGDWQMLELLLEYKANVSDEYGAYNVLMVLCDSSTCTDELSLLKCLQLLLDHGADPTTTDWMGATPLLHAVRQNRMNLALRLIVTGCSINTPDSEGWTPIFYAVHNNSLTTVQMLIDCKAKINLIDRSGRTLRDVAMTVNNAEIIKLVTTDLKPELAQPDSAGNKKARWTRSSQYRRMLAEGPKLGDRVFGFHDDAIQFLRGIGLEYVASVMSTKNLQFYELLTWGESDWTKAGINLSYHQRKILTCVRQYHEKEWSRSAIPDLSHVYEGGQVDLFKVVLALASFVRMSHINMATSRYLLENYPVDGQIPMTEETLEQLRTLSVALAVIKKQIPIIVKICQEIEKQDNCECPDFIGKSSIQKKRSTLFRVPLVFGSIACAVAISYLLSKNVSSNMGRFFSR</sequence>
<protein>
    <submittedName>
        <fullName evidence="3">Ankyrin repeat, SAM and basic leucine zipper domain-containing protein 1</fullName>
    </submittedName>
</protein>
<keyword evidence="2" id="KW-1133">Transmembrane helix</keyword>
<dbReference type="Gene3D" id="1.25.40.20">
    <property type="entry name" value="Ankyrin repeat-containing domain"/>
    <property type="match status" value="2"/>
</dbReference>
<dbReference type="PANTHER" id="PTHR24157:SF3">
    <property type="entry name" value="ANKYRIN REPEAT, SAM AND BASIC LEUCINE ZIPPER DOMAIN-CONTAINING PROTEIN 1"/>
    <property type="match status" value="1"/>
</dbReference>
<dbReference type="AlphaFoldDB" id="A0A0A9YK64"/>
<gene>
    <name evidence="3" type="primary">Asz1_1</name>
    <name evidence="4" type="synonym">Asz1_0</name>
    <name evidence="3" type="ORF">CM83_49503</name>
    <name evidence="4" type="ORF">CM83_49504</name>
</gene>
<dbReference type="PROSITE" id="PS50297">
    <property type="entry name" value="ANK_REP_REGION"/>
    <property type="match status" value="1"/>
</dbReference>
<feature type="repeat" description="ANK" evidence="1">
    <location>
        <begin position="190"/>
        <end position="222"/>
    </location>
</feature>
<proteinExistence type="predicted"/>
<dbReference type="SUPFAM" id="SSF48403">
    <property type="entry name" value="Ankyrin repeat"/>
    <property type="match status" value="1"/>
</dbReference>
<accession>A0A0A9YK64</accession>